<keyword evidence="1" id="KW-1133">Transmembrane helix</keyword>
<dbReference type="EMBL" id="OBQI01000004">
    <property type="protein sequence ID" value="SOC50306.1"/>
    <property type="molecule type" value="Genomic_DNA"/>
</dbReference>
<reference evidence="3" key="1">
    <citation type="submission" date="2017-08" db="EMBL/GenBank/DDBJ databases">
        <authorList>
            <person name="Varghese N."/>
            <person name="Submissions S."/>
        </authorList>
    </citation>
    <scope>NUCLEOTIDE SEQUENCE [LARGE SCALE GENOMIC DNA]</scope>
    <source>
        <strain evidence="3">DSM 4725</strain>
    </source>
</reference>
<accession>A0A285VB71</accession>
<gene>
    <name evidence="2" type="ORF">SAMN05660748_3052</name>
</gene>
<sequence>MTTLAPRPAAVLPDRTVAPLLGRAAALLALGSAAVHLLLVDAGTLGSLAMLGMALVCLPCAWHLWRAPTDSTWAATAGLDAAMLALHAQMLAPAAGHAHAAPPPAMWLGLGLVGAQLLLAGAAGLVALRR</sequence>
<organism evidence="2 3">
    <name type="scientific">Blastococcus aggregatus</name>
    <dbReference type="NCBI Taxonomy" id="38502"/>
    <lineage>
        <taxon>Bacteria</taxon>
        <taxon>Bacillati</taxon>
        <taxon>Actinomycetota</taxon>
        <taxon>Actinomycetes</taxon>
        <taxon>Geodermatophilales</taxon>
        <taxon>Geodermatophilaceae</taxon>
        <taxon>Blastococcus</taxon>
    </lineage>
</organism>
<dbReference type="AlphaFoldDB" id="A0A285VB71"/>
<keyword evidence="1" id="KW-0812">Transmembrane</keyword>
<feature type="transmembrane region" description="Helical" evidence="1">
    <location>
        <begin position="45"/>
        <end position="65"/>
    </location>
</feature>
<name>A0A285VB71_9ACTN</name>
<dbReference type="RefSeq" id="WP_141437146.1">
    <property type="nucleotide sequence ID" value="NZ_OBQI01000004.1"/>
</dbReference>
<evidence type="ECO:0000256" key="1">
    <source>
        <dbReference type="SAM" id="Phobius"/>
    </source>
</evidence>
<feature type="transmembrane region" description="Helical" evidence="1">
    <location>
        <begin position="20"/>
        <end position="39"/>
    </location>
</feature>
<dbReference type="Proteomes" id="UP000219435">
    <property type="component" value="Unassembled WGS sequence"/>
</dbReference>
<evidence type="ECO:0000313" key="3">
    <source>
        <dbReference type="Proteomes" id="UP000219435"/>
    </source>
</evidence>
<keyword evidence="3" id="KW-1185">Reference proteome</keyword>
<keyword evidence="1" id="KW-0472">Membrane</keyword>
<feature type="transmembrane region" description="Helical" evidence="1">
    <location>
        <begin position="104"/>
        <end position="128"/>
    </location>
</feature>
<feature type="transmembrane region" description="Helical" evidence="1">
    <location>
        <begin position="72"/>
        <end position="92"/>
    </location>
</feature>
<protein>
    <submittedName>
        <fullName evidence="2">Uncharacterized protein</fullName>
    </submittedName>
</protein>
<evidence type="ECO:0000313" key="2">
    <source>
        <dbReference type="EMBL" id="SOC50306.1"/>
    </source>
</evidence>
<proteinExistence type="predicted"/>